<feature type="transmembrane region" description="Helical" evidence="11">
    <location>
        <begin position="1001"/>
        <end position="1022"/>
    </location>
</feature>
<evidence type="ECO:0000259" key="12">
    <source>
        <dbReference type="PROSITE" id="PS50893"/>
    </source>
</evidence>
<feature type="transmembrane region" description="Helical" evidence="11">
    <location>
        <begin position="525"/>
        <end position="547"/>
    </location>
</feature>
<dbReference type="CDD" id="cd18579">
    <property type="entry name" value="ABC_6TM_ABCC_D1"/>
    <property type="match status" value="1"/>
</dbReference>
<dbReference type="CDD" id="cd18580">
    <property type="entry name" value="ABC_6TM_ABCC_D2"/>
    <property type="match status" value="1"/>
</dbReference>
<keyword evidence="15" id="KW-1185">Reference proteome</keyword>
<dbReference type="InterPro" id="IPR003593">
    <property type="entry name" value="AAA+_ATPase"/>
</dbReference>
<comment type="subcellular location">
    <subcellularLocation>
        <location evidence="1">Cell membrane</location>
        <topology evidence="1">Multi-pass membrane protein</topology>
    </subcellularLocation>
</comment>
<keyword evidence="9 11" id="KW-0472">Membrane</keyword>
<dbReference type="FunFam" id="1.20.1560.10:FF:000055">
    <property type="entry name" value="ABC multidrug transporter (Eurofung)"/>
    <property type="match status" value="1"/>
</dbReference>
<dbReference type="GO" id="GO:0005524">
    <property type="term" value="F:ATP binding"/>
    <property type="evidence" value="ECO:0007669"/>
    <property type="project" value="UniProtKB-KW"/>
</dbReference>
<reference evidence="14 15" key="1">
    <citation type="journal article" date="2016" name="Genome Biol. Evol.">
        <title>Divergent and convergent evolution of fungal pathogenicity.</title>
        <authorList>
            <person name="Shang Y."/>
            <person name="Xiao G."/>
            <person name="Zheng P."/>
            <person name="Cen K."/>
            <person name="Zhan S."/>
            <person name="Wang C."/>
        </authorList>
    </citation>
    <scope>NUCLEOTIDE SEQUENCE [LARGE SCALE GENOMIC DNA]</scope>
    <source>
        <strain evidence="14 15">RCEF 1005</strain>
    </source>
</reference>
<dbReference type="InterPro" id="IPR003439">
    <property type="entry name" value="ABC_transporter-like_ATP-bd"/>
</dbReference>
<keyword evidence="10" id="KW-0325">Glycoprotein</keyword>
<dbReference type="FunFam" id="3.40.50.300:FF:001854">
    <property type="entry name" value="ABC multidrug transporter (Eurofung)"/>
    <property type="match status" value="1"/>
</dbReference>
<dbReference type="GO" id="GO:0005886">
    <property type="term" value="C:plasma membrane"/>
    <property type="evidence" value="ECO:0007669"/>
    <property type="project" value="UniProtKB-SubCell"/>
</dbReference>
<feature type="transmembrane region" description="Helical" evidence="11">
    <location>
        <begin position="486"/>
        <end position="505"/>
    </location>
</feature>
<name>A0A168C303_CORDF</name>
<feature type="transmembrane region" description="Helical" evidence="11">
    <location>
        <begin position="314"/>
        <end position="335"/>
    </location>
</feature>
<feature type="domain" description="ABC transporter" evidence="12">
    <location>
        <begin position="1202"/>
        <end position="1462"/>
    </location>
</feature>
<keyword evidence="5 11" id="KW-0812">Transmembrane</keyword>
<evidence type="ECO:0000256" key="11">
    <source>
        <dbReference type="SAM" id="Phobius"/>
    </source>
</evidence>
<dbReference type="InterPro" id="IPR044726">
    <property type="entry name" value="ABCC_6TM_D2"/>
</dbReference>
<protein>
    <submittedName>
        <fullName evidence="14">ABC transporter, transmembrane domain, type 1</fullName>
    </submittedName>
</protein>
<dbReference type="Pfam" id="PF00664">
    <property type="entry name" value="ABC_membrane"/>
    <property type="match status" value="1"/>
</dbReference>
<feature type="transmembrane region" description="Helical" evidence="11">
    <location>
        <begin position="28"/>
        <end position="47"/>
    </location>
</feature>
<dbReference type="FunFam" id="1.20.1560.10:FF:000066">
    <property type="entry name" value="ABC multidrug transporter (Eurofung)"/>
    <property type="match status" value="1"/>
</dbReference>
<feature type="transmembrane region" description="Helical" evidence="11">
    <location>
        <begin position="1109"/>
        <end position="1129"/>
    </location>
</feature>
<dbReference type="PANTHER" id="PTHR24223:SF345">
    <property type="entry name" value="ABC MULTIDRUG TRANSPORTER (EUROFUNG)"/>
    <property type="match status" value="1"/>
</dbReference>
<dbReference type="CDD" id="cd03250">
    <property type="entry name" value="ABCC_MRP_domain1"/>
    <property type="match status" value="1"/>
</dbReference>
<evidence type="ECO:0000313" key="14">
    <source>
        <dbReference type="EMBL" id="OAA70870.1"/>
    </source>
</evidence>
<dbReference type="PROSITE" id="PS50893">
    <property type="entry name" value="ABC_TRANSPORTER_2"/>
    <property type="match status" value="2"/>
</dbReference>
<dbReference type="InterPro" id="IPR011527">
    <property type="entry name" value="ABC1_TM_dom"/>
</dbReference>
<dbReference type="InterPro" id="IPR027417">
    <property type="entry name" value="P-loop_NTPase"/>
</dbReference>
<keyword evidence="4" id="KW-1003">Cell membrane</keyword>
<feature type="domain" description="ABC transmembrane type-1" evidence="13">
    <location>
        <begin position="888"/>
        <end position="1165"/>
    </location>
</feature>
<keyword evidence="6" id="KW-0547">Nucleotide-binding</keyword>
<feature type="transmembrane region" description="Helical" evidence="11">
    <location>
        <begin position="409"/>
        <end position="428"/>
    </location>
</feature>
<comment type="similarity">
    <text evidence="2">Belongs to the ABC transporter superfamily. ABCC family. Conjugate transporter (TC 3.A.1.208) subfamily.</text>
</comment>
<dbReference type="InterPro" id="IPR050173">
    <property type="entry name" value="ABC_transporter_C-like"/>
</dbReference>
<feature type="transmembrane region" description="Helical" evidence="11">
    <location>
        <begin position="159"/>
        <end position="178"/>
    </location>
</feature>
<feature type="transmembrane region" description="Helical" evidence="11">
    <location>
        <begin position="126"/>
        <end position="147"/>
    </location>
</feature>
<dbReference type="PROSITE" id="PS00211">
    <property type="entry name" value="ABC_TRANSPORTER_1"/>
    <property type="match status" value="2"/>
</dbReference>
<evidence type="ECO:0000256" key="9">
    <source>
        <dbReference type="ARBA" id="ARBA00023136"/>
    </source>
</evidence>
<dbReference type="SUPFAM" id="SSF90123">
    <property type="entry name" value="ABC transporter transmembrane region"/>
    <property type="match status" value="2"/>
</dbReference>
<keyword evidence="3" id="KW-0813">Transport</keyword>
<evidence type="ECO:0000256" key="4">
    <source>
        <dbReference type="ARBA" id="ARBA00022475"/>
    </source>
</evidence>
<keyword evidence="7" id="KW-0067">ATP-binding</keyword>
<dbReference type="GO" id="GO:0016887">
    <property type="term" value="F:ATP hydrolysis activity"/>
    <property type="evidence" value="ECO:0007669"/>
    <property type="project" value="InterPro"/>
</dbReference>
<sequence>MSFAESASQGLFQVNETQFDFNLRFEQVFFSIIPSAIFIVASLWRALSKARQLAVVVAPIFQATKVAVTAVYAILELALLVVAAAGGFRTTPTLLASSALKLVAALLMVVLSFTDHSKSARPSVVLNIYVFFTLILDAAQARTLFLLSSPSSAGNHHEFTYSALFVTTVAVKLVILLLESQRKARWVRWADEKEHSPEETSGVFSLGVFFWLNGLFLVGYKKVMAIADLFPLDSTLDGKRLHAAFAKNLRAATLKGDKLALLKVLAWTMKGTILLAVVPRLCLLGFTFSQPFFIERLLDTLSRPVVPANTSYGLIGAAFLIYLGIAISTSFYWYYQFRMLAMARAMLVTEIYAQSTRLSIGKASDNAALTLMSTDWERINEGFQAMHDIWVSMVQVGLASWMLYRQLGFIFFVPLGIVLVSFAGVSFVSRFMGGSQKAWMEGVEKRVGLTATTVGHMKNLKMSGLSSAIEALVQKLRVDELAAGSLFRQLAVVAAAFGFAPMLLSPPLTLAFSQGTLDATRAFTSLSYLVLLTLPLGIVFQQIPLLIGANACVSRIQEFFECETHEDFRQIFDNEESVSKKEVAVSSRHAIEVVDGKFGWEADKPVLQGVNVAISSSSLNMVVGPVGSGKSTFCKAVLGETAHNEGTVTLGTRNPHVGYCDQTPFLFNGSIRDNIVGQSEFNTERYNEVIDATALRFDLNNLPQGDKTNVGSDGITLSGGQKQRVALARALYLDTTLLIFDDVFSGLDADTEEIVFRQVFGSGGLLRKRRSTVLLCTHSVRHLPAADHIIALGAGNISEQGTFTELMANPDGYVHRLGVKSASGSEAGSEETATPDKAEEDATLPQLEAIATKQSEAAVGADLARQQGDATVYKHYAVSMGIFTSTTGLAFTAAYGFFENYPTIWLKYWSDDVGKGFIHHSFGYYAGVYGALMASAMICLMISIILFFVIGVKRAGANLHQNALTTMISAPLSFFTTTDTGVVTNLFSQDLNLVDTELPMALINCFFAFFQALGQACVMITASPYIAITYPFLIALLFLLAKFYLRTSRQMRLLDLEAKSPLYAHFLDTIKGVVTMRAFGFIAEDISKNNNLLNTSQRPAYLLVMIQQWLTLVLGIVVAVLATGLTALATRMHSSSGFTGASMVTLMSFGENLSMIVQFYTRLETSIGAIARLKTFSATVKPENQDYEDVIPAEEWPQKGEVKIENVSASYESTESKTDDALHLALKNIDLTIFAGEKIAVCGRTGSGKSSFVALLLKLLDPTAVSKGSIVIDGIALSHIQRSALRQRILAVPQEAVFLPNGSTFQANLDPFERATADDCEAVLKVVDLWDFVTERGGLESGMSSGTLSAGQRQLMSLGRTVLRRRMRARDQGIDKGSLEPEGGVLLMDEVSSSVDIETERIMQDVMKREFAKYTIIAVSHRLDMIMDFDKVVVMDKGEIVEVGNPVALAQEEQSRFGDLVKASNK</sequence>
<accession>A0A168C303</accession>
<evidence type="ECO:0000256" key="3">
    <source>
        <dbReference type="ARBA" id="ARBA00022448"/>
    </source>
</evidence>
<dbReference type="InterPro" id="IPR044746">
    <property type="entry name" value="ABCC_6TM_D1"/>
</dbReference>
<dbReference type="PANTHER" id="PTHR24223">
    <property type="entry name" value="ATP-BINDING CASSETTE SUB-FAMILY C"/>
    <property type="match status" value="1"/>
</dbReference>
<comment type="caution">
    <text evidence="14">The sequence shown here is derived from an EMBL/GenBank/DDBJ whole genome shotgun (WGS) entry which is preliminary data.</text>
</comment>
<gene>
    <name evidence="14" type="ORF">LEL_09461</name>
</gene>
<evidence type="ECO:0000256" key="6">
    <source>
        <dbReference type="ARBA" id="ARBA00022741"/>
    </source>
</evidence>
<dbReference type="SUPFAM" id="SSF52540">
    <property type="entry name" value="P-loop containing nucleoside triphosphate hydrolases"/>
    <property type="match status" value="2"/>
</dbReference>
<evidence type="ECO:0000256" key="8">
    <source>
        <dbReference type="ARBA" id="ARBA00022989"/>
    </source>
</evidence>
<feature type="transmembrane region" description="Helical" evidence="11">
    <location>
        <begin position="876"/>
        <end position="898"/>
    </location>
</feature>
<keyword evidence="8 11" id="KW-1133">Transmembrane helix</keyword>
<evidence type="ECO:0000256" key="7">
    <source>
        <dbReference type="ARBA" id="ARBA00022840"/>
    </source>
</evidence>
<dbReference type="Gene3D" id="3.40.50.300">
    <property type="entry name" value="P-loop containing nucleotide triphosphate hydrolases"/>
    <property type="match status" value="2"/>
</dbReference>
<proteinExistence type="inferred from homology"/>
<dbReference type="PROSITE" id="PS50929">
    <property type="entry name" value="ABC_TM1F"/>
    <property type="match status" value="2"/>
</dbReference>
<feature type="domain" description="ABC transporter" evidence="12">
    <location>
        <begin position="591"/>
        <end position="819"/>
    </location>
</feature>
<feature type="transmembrane region" description="Helical" evidence="11">
    <location>
        <begin position="922"/>
        <end position="950"/>
    </location>
</feature>
<evidence type="ECO:0000256" key="10">
    <source>
        <dbReference type="ARBA" id="ARBA00023180"/>
    </source>
</evidence>
<dbReference type="SMART" id="SM00382">
    <property type="entry name" value="AAA"/>
    <property type="match status" value="2"/>
</dbReference>
<dbReference type="GO" id="GO:0140359">
    <property type="term" value="F:ABC-type transporter activity"/>
    <property type="evidence" value="ECO:0007669"/>
    <property type="project" value="InterPro"/>
</dbReference>
<feature type="domain" description="ABC transmembrane type-1" evidence="13">
    <location>
        <begin position="281"/>
        <end position="548"/>
    </location>
</feature>
<feature type="transmembrane region" description="Helical" evidence="11">
    <location>
        <begin position="94"/>
        <end position="114"/>
    </location>
</feature>
<feature type="transmembrane region" description="Helical" evidence="11">
    <location>
        <begin position="273"/>
        <end position="294"/>
    </location>
</feature>
<dbReference type="EMBL" id="AZHF01000009">
    <property type="protein sequence ID" value="OAA70870.1"/>
    <property type="molecule type" value="Genomic_DNA"/>
</dbReference>
<dbReference type="FunFam" id="3.40.50.300:FF:002145">
    <property type="entry name" value="ABC transporter (MsbA subfamily)"/>
    <property type="match status" value="1"/>
</dbReference>
<evidence type="ECO:0000259" key="13">
    <source>
        <dbReference type="PROSITE" id="PS50929"/>
    </source>
</evidence>
<dbReference type="InterPro" id="IPR017871">
    <property type="entry name" value="ABC_transporter-like_CS"/>
</dbReference>
<dbReference type="OrthoDB" id="6500128at2759"/>
<evidence type="ECO:0000313" key="15">
    <source>
        <dbReference type="Proteomes" id="UP000076881"/>
    </source>
</evidence>
<organism evidence="14 15">
    <name type="scientific">Akanthomyces lecanii RCEF 1005</name>
    <dbReference type="NCBI Taxonomy" id="1081108"/>
    <lineage>
        <taxon>Eukaryota</taxon>
        <taxon>Fungi</taxon>
        <taxon>Dikarya</taxon>
        <taxon>Ascomycota</taxon>
        <taxon>Pezizomycotina</taxon>
        <taxon>Sordariomycetes</taxon>
        <taxon>Hypocreomycetidae</taxon>
        <taxon>Hypocreales</taxon>
        <taxon>Cordycipitaceae</taxon>
        <taxon>Akanthomyces</taxon>
        <taxon>Cordyceps confragosa</taxon>
    </lineage>
</organism>
<evidence type="ECO:0000256" key="2">
    <source>
        <dbReference type="ARBA" id="ARBA00009726"/>
    </source>
</evidence>
<feature type="transmembrane region" description="Helical" evidence="11">
    <location>
        <begin position="1028"/>
        <end position="1045"/>
    </location>
</feature>
<dbReference type="Gene3D" id="1.20.1560.10">
    <property type="entry name" value="ABC transporter type 1, transmembrane domain"/>
    <property type="match status" value="2"/>
</dbReference>
<evidence type="ECO:0000256" key="1">
    <source>
        <dbReference type="ARBA" id="ARBA00004651"/>
    </source>
</evidence>
<dbReference type="Pfam" id="PF00005">
    <property type="entry name" value="ABC_tran"/>
    <property type="match status" value="2"/>
</dbReference>
<dbReference type="InterPro" id="IPR036640">
    <property type="entry name" value="ABC1_TM_sf"/>
</dbReference>
<dbReference type="Proteomes" id="UP000076881">
    <property type="component" value="Unassembled WGS sequence"/>
</dbReference>
<dbReference type="STRING" id="1081108.A0A168C303"/>
<evidence type="ECO:0000256" key="5">
    <source>
        <dbReference type="ARBA" id="ARBA00022692"/>
    </source>
</evidence>